<evidence type="ECO:0008006" key="3">
    <source>
        <dbReference type="Google" id="ProtNLM"/>
    </source>
</evidence>
<accession>A0A5S5C493</accession>
<evidence type="ECO:0000313" key="1">
    <source>
        <dbReference type="EMBL" id="TYP74154.1"/>
    </source>
</evidence>
<dbReference type="InterPro" id="IPR026838">
    <property type="entry name" value="YheC/D"/>
</dbReference>
<comment type="caution">
    <text evidence="1">The sequence shown here is derived from an EMBL/GenBank/DDBJ whole genome shotgun (WGS) entry which is preliminary data.</text>
</comment>
<name>A0A5S5C493_9BACL</name>
<organism evidence="1 2">
    <name type="scientific">Paenibacillus methanolicus</name>
    <dbReference type="NCBI Taxonomy" id="582686"/>
    <lineage>
        <taxon>Bacteria</taxon>
        <taxon>Bacillati</taxon>
        <taxon>Bacillota</taxon>
        <taxon>Bacilli</taxon>
        <taxon>Bacillales</taxon>
        <taxon>Paenibacillaceae</taxon>
        <taxon>Paenibacillus</taxon>
    </lineage>
</organism>
<protein>
    <recommendedName>
        <fullName evidence="3">YheC/D-like protein</fullName>
    </recommendedName>
</protein>
<dbReference type="EMBL" id="VNHS01000006">
    <property type="protein sequence ID" value="TYP74154.1"/>
    <property type="molecule type" value="Genomic_DNA"/>
</dbReference>
<dbReference type="RefSeq" id="WP_148930547.1">
    <property type="nucleotide sequence ID" value="NZ_VNHS01000006.1"/>
</dbReference>
<gene>
    <name evidence="1" type="ORF">BCM02_106436</name>
</gene>
<sequence length="352" mass="40105">MDNGPKAHWIGMMLGWKMPENFLFACHCMALERGFGFYYFHPKSVNERQGTIAGFVFRDGRWIKDVFPYPDVIYDRYRRKGKDKFGAYAKLATIPMTHTLPEKSFGKLDFYALLSRRAELRSLLLPYMNGKRRGDIPAFIDRHERVIFKSDHRARGRRTVFVTKKEWVYEVDDQTHVHVLNPQEFDVLTAMFAMERFTVQKAIESRTKEGLTYSIRVHLMKNGAGLWCHGMIMPLLSLTPHVNVTNHDHTMRGFADWQLFLTAQFGAIEGAKLDAEVRRQAEAVALALQEELGDGFHEIGLDLGLDASGTLYAFEANIGNVGMILHEFETARHGIAYAAHVAATASQIKGAF</sequence>
<keyword evidence="2" id="KW-1185">Reference proteome</keyword>
<dbReference type="Pfam" id="PF14398">
    <property type="entry name" value="ATPgrasp_YheCD"/>
    <property type="match status" value="1"/>
</dbReference>
<dbReference type="OrthoDB" id="7869153at2"/>
<dbReference type="Proteomes" id="UP000323257">
    <property type="component" value="Unassembled WGS sequence"/>
</dbReference>
<evidence type="ECO:0000313" key="2">
    <source>
        <dbReference type="Proteomes" id="UP000323257"/>
    </source>
</evidence>
<reference evidence="1 2" key="1">
    <citation type="submission" date="2019-07" db="EMBL/GenBank/DDBJ databases">
        <title>Genomic Encyclopedia of Type Strains, Phase III (KMG-III): the genomes of soil and plant-associated and newly described type strains.</title>
        <authorList>
            <person name="Whitman W."/>
        </authorList>
    </citation>
    <scope>NUCLEOTIDE SEQUENCE [LARGE SCALE GENOMIC DNA]</scope>
    <source>
        <strain evidence="1 2">BL24</strain>
    </source>
</reference>
<dbReference type="SUPFAM" id="SSF56059">
    <property type="entry name" value="Glutathione synthetase ATP-binding domain-like"/>
    <property type="match status" value="1"/>
</dbReference>
<proteinExistence type="predicted"/>
<dbReference type="AlphaFoldDB" id="A0A5S5C493"/>